<dbReference type="AlphaFoldDB" id="A0A2S0N8B6"/>
<feature type="compositionally biased region" description="Basic and acidic residues" evidence="1">
    <location>
        <begin position="36"/>
        <end position="47"/>
    </location>
</feature>
<gene>
    <name evidence="2" type="ORF">C6569_03785</name>
</gene>
<dbReference type="EMBL" id="CP027668">
    <property type="protein sequence ID" value="AVO44257.1"/>
    <property type="molecule type" value="Genomic_DNA"/>
</dbReference>
<dbReference type="KEGG" id="phr:C6569_03785"/>
<evidence type="ECO:0000313" key="3">
    <source>
        <dbReference type="Proteomes" id="UP000237889"/>
    </source>
</evidence>
<keyword evidence="3" id="KW-1185">Reference proteome</keyword>
<evidence type="ECO:0000313" key="2">
    <source>
        <dbReference type="EMBL" id="AVO44257.1"/>
    </source>
</evidence>
<evidence type="ECO:0000256" key="1">
    <source>
        <dbReference type="SAM" id="MobiDB-lite"/>
    </source>
</evidence>
<dbReference type="RefSeq" id="WP_106747587.1">
    <property type="nucleotide sequence ID" value="NZ_CP027668.1"/>
</dbReference>
<reference evidence="2 3" key="1">
    <citation type="submission" date="2018-03" db="EMBL/GenBank/DDBJ databases">
        <title>Genome sequencing of Phreatobacter sp.</title>
        <authorList>
            <person name="Kim S.-J."/>
            <person name="Heo J."/>
            <person name="Kwon S.-W."/>
        </authorList>
    </citation>
    <scope>NUCLEOTIDE SEQUENCE [LARGE SCALE GENOMIC DNA]</scope>
    <source>
        <strain evidence="2 3">S-12</strain>
    </source>
</reference>
<organism evidence="2 3">
    <name type="scientific">Phreatobacter cathodiphilus</name>
    <dbReference type="NCBI Taxonomy" id="1868589"/>
    <lineage>
        <taxon>Bacteria</taxon>
        <taxon>Pseudomonadati</taxon>
        <taxon>Pseudomonadota</taxon>
        <taxon>Alphaproteobacteria</taxon>
        <taxon>Hyphomicrobiales</taxon>
        <taxon>Phreatobacteraceae</taxon>
        <taxon>Phreatobacter</taxon>
    </lineage>
</organism>
<feature type="compositionally biased region" description="Basic and acidic residues" evidence="1">
    <location>
        <begin position="1"/>
        <end position="19"/>
    </location>
</feature>
<accession>A0A2S0N8B6</accession>
<dbReference type="OrthoDB" id="8481738at2"/>
<sequence>MPADVKADALQKEGTREFEEAIAGKGPKMPASSTTKAEEAELNKALEDTFPASDPVQPSAPDSSLGAPAGRKSVDANKDA</sequence>
<protein>
    <submittedName>
        <fullName evidence="2">Uncharacterized protein</fullName>
    </submittedName>
</protein>
<name>A0A2S0N8B6_9HYPH</name>
<feature type="region of interest" description="Disordered" evidence="1">
    <location>
        <begin position="1"/>
        <end position="80"/>
    </location>
</feature>
<dbReference type="Proteomes" id="UP000237889">
    <property type="component" value="Chromosome"/>
</dbReference>
<proteinExistence type="predicted"/>